<protein>
    <submittedName>
        <fullName evidence="8">LADA_0F08746g1_1</fullName>
    </submittedName>
</protein>
<sequence>MSLPKKSVQEQTRDNEQASDNNGAAKGARTLSEILREVKKPEIRPVLQFQKPSVAEIGQHHSQLPGGGMARDSGPVRTAVMNNTSRPPSATHHECFICRKTFSRPSALNTHVLIHTGHQPYICDVAGCGKRFNVKSNLMRHKKIHKKSQQQQQQERQDPHGE</sequence>
<feature type="region of interest" description="Disordered" evidence="6">
    <location>
        <begin position="56"/>
        <end position="91"/>
    </location>
</feature>
<keyword evidence="9" id="KW-1185">Reference proteome</keyword>
<dbReference type="Gene3D" id="3.30.160.60">
    <property type="entry name" value="Classic Zinc Finger"/>
    <property type="match status" value="2"/>
</dbReference>
<evidence type="ECO:0000256" key="3">
    <source>
        <dbReference type="ARBA" id="ARBA00022771"/>
    </source>
</evidence>
<evidence type="ECO:0000313" key="8">
    <source>
        <dbReference type="EMBL" id="SCU91216.1"/>
    </source>
</evidence>
<name>A0A1G4JKU2_9SACH</name>
<dbReference type="PANTHER" id="PTHR14003">
    <property type="entry name" value="TRANSCRIPTIONAL REPRESSOR PROTEIN YY"/>
    <property type="match status" value="1"/>
</dbReference>
<gene>
    <name evidence="8" type="ORF">LADA_0F08746G</name>
</gene>
<evidence type="ECO:0000256" key="4">
    <source>
        <dbReference type="ARBA" id="ARBA00022833"/>
    </source>
</evidence>
<dbReference type="GO" id="GO:0005667">
    <property type="term" value="C:transcription regulator complex"/>
    <property type="evidence" value="ECO:0007669"/>
    <property type="project" value="TreeGrafter"/>
</dbReference>
<dbReference type="SMART" id="SM00355">
    <property type="entry name" value="ZnF_C2H2"/>
    <property type="match status" value="2"/>
</dbReference>
<dbReference type="FunFam" id="3.30.160.60:FF:000690">
    <property type="entry name" value="Zinc finger protein 354C"/>
    <property type="match status" value="1"/>
</dbReference>
<dbReference type="GO" id="GO:0000978">
    <property type="term" value="F:RNA polymerase II cis-regulatory region sequence-specific DNA binding"/>
    <property type="evidence" value="ECO:0007669"/>
    <property type="project" value="TreeGrafter"/>
</dbReference>
<organism evidence="8 9">
    <name type="scientific">Lachancea dasiensis</name>
    <dbReference type="NCBI Taxonomy" id="1072105"/>
    <lineage>
        <taxon>Eukaryota</taxon>
        <taxon>Fungi</taxon>
        <taxon>Dikarya</taxon>
        <taxon>Ascomycota</taxon>
        <taxon>Saccharomycotina</taxon>
        <taxon>Saccharomycetes</taxon>
        <taxon>Saccharomycetales</taxon>
        <taxon>Saccharomycetaceae</taxon>
        <taxon>Lachancea</taxon>
    </lineage>
</organism>
<dbReference type="AlphaFoldDB" id="A0A1G4JKU2"/>
<dbReference type="GO" id="GO:0000981">
    <property type="term" value="F:DNA-binding transcription factor activity, RNA polymerase II-specific"/>
    <property type="evidence" value="ECO:0007669"/>
    <property type="project" value="TreeGrafter"/>
</dbReference>
<accession>A0A1G4JKU2</accession>
<keyword evidence="1" id="KW-0479">Metal-binding</keyword>
<feature type="region of interest" description="Disordered" evidence="6">
    <location>
        <begin position="140"/>
        <end position="162"/>
    </location>
</feature>
<reference evidence="8 9" key="1">
    <citation type="submission" date="2016-03" db="EMBL/GenBank/DDBJ databases">
        <authorList>
            <person name="Devillers H."/>
        </authorList>
    </citation>
    <scope>NUCLEOTIDE SEQUENCE [LARGE SCALE GENOMIC DNA]</scope>
    <source>
        <strain evidence="8">CBS 10888</strain>
    </source>
</reference>
<feature type="domain" description="C2H2-type" evidence="7">
    <location>
        <begin position="93"/>
        <end position="120"/>
    </location>
</feature>
<evidence type="ECO:0000256" key="6">
    <source>
        <dbReference type="SAM" id="MobiDB-lite"/>
    </source>
</evidence>
<feature type="domain" description="C2H2-type" evidence="7">
    <location>
        <begin position="121"/>
        <end position="150"/>
    </location>
</feature>
<feature type="compositionally biased region" description="Basic and acidic residues" evidence="6">
    <location>
        <begin position="7"/>
        <end position="16"/>
    </location>
</feature>
<dbReference type="GO" id="GO:0008270">
    <property type="term" value="F:zinc ion binding"/>
    <property type="evidence" value="ECO:0007669"/>
    <property type="project" value="UniProtKB-KW"/>
</dbReference>
<dbReference type="PANTHER" id="PTHR14003:SF19">
    <property type="entry name" value="YY2 TRANSCRIPTION FACTOR"/>
    <property type="match status" value="1"/>
</dbReference>
<keyword evidence="4" id="KW-0862">Zinc</keyword>
<dbReference type="Proteomes" id="UP000190274">
    <property type="component" value="Chromosome F"/>
</dbReference>
<dbReference type="OrthoDB" id="6077919at2759"/>
<evidence type="ECO:0000256" key="2">
    <source>
        <dbReference type="ARBA" id="ARBA00022737"/>
    </source>
</evidence>
<keyword evidence="2" id="KW-0677">Repeat</keyword>
<dbReference type="PROSITE" id="PS50157">
    <property type="entry name" value="ZINC_FINGER_C2H2_2"/>
    <property type="match status" value="2"/>
</dbReference>
<dbReference type="SUPFAM" id="SSF57667">
    <property type="entry name" value="beta-beta-alpha zinc fingers"/>
    <property type="match status" value="1"/>
</dbReference>
<dbReference type="STRING" id="1266660.A0A1G4JKU2"/>
<dbReference type="InterPro" id="IPR013087">
    <property type="entry name" value="Znf_C2H2_type"/>
</dbReference>
<dbReference type="PROSITE" id="PS00028">
    <property type="entry name" value="ZINC_FINGER_C2H2_1"/>
    <property type="match status" value="2"/>
</dbReference>
<evidence type="ECO:0000313" key="9">
    <source>
        <dbReference type="Proteomes" id="UP000190274"/>
    </source>
</evidence>
<evidence type="ECO:0000256" key="1">
    <source>
        <dbReference type="ARBA" id="ARBA00022723"/>
    </source>
</evidence>
<dbReference type="Pfam" id="PF00096">
    <property type="entry name" value="zf-C2H2"/>
    <property type="match status" value="2"/>
</dbReference>
<evidence type="ECO:0000259" key="7">
    <source>
        <dbReference type="PROSITE" id="PS50157"/>
    </source>
</evidence>
<dbReference type="EMBL" id="LT598458">
    <property type="protein sequence ID" value="SCU91216.1"/>
    <property type="molecule type" value="Genomic_DNA"/>
</dbReference>
<proteinExistence type="predicted"/>
<dbReference type="InterPro" id="IPR036236">
    <property type="entry name" value="Znf_C2H2_sf"/>
</dbReference>
<dbReference type="GO" id="GO:0000785">
    <property type="term" value="C:chromatin"/>
    <property type="evidence" value="ECO:0007669"/>
    <property type="project" value="TreeGrafter"/>
</dbReference>
<keyword evidence="3 5" id="KW-0863">Zinc-finger</keyword>
<evidence type="ECO:0000256" key="5">
    <source>
        <dbReference type="PROSITE-ProRule" id="PRU00042"/>
    </source>
</evidence>
<feature type="region of interest" description="Disordered" evidence="6">
    <location>
        <begin position="1"/>
        <end position="31"/>
    </location>
</feature>